<comment type="caution">
    <text evidence="1">The sequence shown here is derived from an EMBL/GenBank/DDBJ whole genome shotgun (WGS) entry which is preliminary data.</text>
</comment>
<evidence type="ECO:0000313" key="1">
    <source>
        <dbReference type="EMBL" id="KAK4771232.1"/>
    </source>
</evidence>
<reference evidence="1 2" key="1">
    <citation type="journal article" date="2023" name="Hortic Res">
        <title>Pangenome of water caltrop reveals structural variations and asymmetric subgenome divergence after allopolyploidization.</title>
        <authorList>
            <person name="Zhang X."/>
            <person name="Chen Y."/>
            <person name="Wang L."/>
            <person name="Yuan Y."/>
            <person name="Fang M."/>
            <person name="Shi L."/>
            <person name="Lu R."/>
            <person name="Comes H.P."/>
            <person name="Ma Y."/>
            <person name="Chen Y."/>
            <person name="Huang G."/>
            <person name="Zhou Y."/>
            <person name="Zheng Z."/>
            <person name="Qiu Y."/>
        </authorList>
    </citation>
    <scope>NUCLEOTIDE SEQUENCE [LARGE SCALE GENOMIC DNA]</scope>
    <source>
        <tissue evidence="1">Roots</tissue>
    </source>
</reference>
<dbReference type="EMBL" id="JAXIOK010000005">
    <property type="protein sequence ID" value="KAK4771232.1"/>
    <property type="molecule type" value="Genomic_DNA"/>
</dbReference>
<sequence>MIRWRKEDSIRGVWIWFDALSSKLQKRPRTHDQSYLFVDIMTTIKKGFSSQTSAHQDGIKLHLLHHYPYSLASQGTCTPELMEAENSVLQRDHQVYKYNPFHNRSPSSALWVHS</sequence>
<organism evidence="1 2">
    <name type="scientific">Trapa incisa</name>
    <dbReference type="NCBI Taxonomy" id="236973"/>
    <lineage>
        <taxon>Eukaryota</taxon>
        <taxon>Viridiplantae</taxon>
        <taxon>Streptophyta</taxon>
        <taxon>Embryophyta</taxon>
        <taxon>Tracheophyta</taxon>
        <taxon>Spermatophyta</taxon>
        <taxon>Magnoliopsida</taxon>
        <taxon>eudicotyledons</taxon>
        <taxon>Gunneridae</taxon>
        <taxon>Pentapetalae</taxon>
        <taxon>rosids</taxon>
        <taxon>malvids</taxon>
        <taxon>Myrtales</taxon>
        <taxon>Lythraceae</taxon>
        <taxon>Trapa</taxon>
    </lineage>
</organism>
<dbReference type="AlphaFoldDB" id="A0AAN7KYB8"/>
<dbReference type="Proteomes" id="UP001345219">
    <property type="component" value="Chromosome 24"/>
</dbReference>
<proteinExistence type="predicted"/>
<keyword evidence="2" id="KW-1185">Reference proteome</keyword>
<accession>A0AAN7KYB8</accession>
<gene>
    <name evidence="1" type="ORF">SAY87_031764</name>
</gene>
<name>A0AAN7KYB8_9MYRT</name>
<protein>
    <submittedName>
        <fullName evidence="1">Uncharacterized protein</fullName>
    </submittedName>
</protein>
<evidence type="ECO:0000313" key="2">
    <source>
        <dbReference type="Proteomes" id="UP001345219"/>
    </source>
</evidence>